<name>A0AAV3UJY1_9EURY</name>
<dbReference type="PANTHER" id="PTHR40029">
    <property type="match status" value="1"/>
</dbReference>
<dbReference type="GO" id="GO:0046474">
    <property type="term" value="P:glycerophospholipid biosynthetic process"/>
    <property type="evidence" value="ECO:0007669"/>
    <property type="project" value="UniProtKB-ARBA"/>
</dbReference>
<dbReference type="SUPFAM" id="SSF51395">
    <property type="entry name" value="FMN-linked oxidoreductases"/>
    <property type="match status" value="1"/>
</dbReference>
<proteinExistence type="predicted"/>
<dbReference type="NCBIfam" id="TIGR01768">
    <property type="entry name" value="GGGP-family"/>
    <property type="match status" value="1"/>
</dbReference>
<keyword evidence="5" id="KW-0479">Metal-binding</keyword>
<evidence type="ECO:0000313" key="13">
    <source>
        <dbReference type="Proteomes" id="UP001501729"/>
    </source>
</evidence>
<keyword evidence="4" id="KW-0808">Transferase</keyword>
<evidence type="ECO:0000313" key="12">
    <source>
        <dbReference type="EMBL" id="GAA5054341.1"/>
    </source>
</evidence>
<evidence type="ECO:0000256" key="4">
    <source>
        <dbReference type="ARBA" id="ARBA00022679"/>
    </source>
</evidence>
<evidence type="ECO:0000256" key="9">
    <source>
        <dbReference type="ARBA" id="ARBA00023264"/>
    </source>
</evidence>
<comment type="catalytic activity">
    <reaction evidence="10">
        <text>sn-glycerol 1-phosphate + (2E,6E,10E)-geranylgeranyl diphosphate = sn-3-O-(geranylgeranyl)glycerol 1-phosphate + diphosphate</text>
        <dbReference type="Rhea" id="RHEA:23404"/>
        <dbReference type="ChEBI" id="CHEBI:33019"/>
        <dbReference type="ChEBI" id="CHEBI:57677"/>
        <dbReference type="ChEBI" id="CHEBI:57685"/>
        <dbReference type="ChEBI" id="CHEBI:58756"/>
        <dbReference type="EC" id="2.5.1.41"/>
    </reaction>
</comment>
<evidence type="ECO:0000256" key="8">
    <source>
        <dbReference type="ARBA" id="ARBA00023209"/>
    </source>
</evidence>
<sequence>MTGVWEQWDHVKKIDPAKTLHNRDSYAGIASTGTDAIILGGTTNVTESSVRSILDALVSVEIPVFVEPTYHPTKFHHDTLTGYLIPIVLNAGDRTWVTGAHHEWVRSTETIDWELTHTVAYIVLNSESSVATYTQAGCDLDVDDVVAYAELAEQILGQQIVYLEYSGTLGNSAIVAAARDALSSAQLFYGGGIHDYESACEMASVADTIVVDNVLHEAGIEAVEATVRGATDAHHES</sequence>
<dbReference type="InterPro" id="IPR038597">
    <property type="entry name" value="GGGP/HepGP_synthase_sf"/>
</dbReference>
<dbReference type="AlphaFoldDB" id="A0AAV3UJY1"/>
<keyword evidence="8" id="KW-0594">Phospholipid biosynthesis</keyword>
<evidence type="ECO:0000256" key="1">
    <source>
        <dbReference type="ARBA" id="ARBA00012676"/>
    </source>
</evidence>
<keyword evidence="9" id="KW-1208">Phospholipid metabolism</keyword>
<evidence type="ECO:0000256" key="10">
    <source>
        <dbReference type="ARBA" id="ARBA00047288"/>
    </source>
</evidence>
<dbReference type="InterPro" id="IPR008205">
    <property type="entry name" value="GGGP_HepGP_synthase"/>
</dbReference>
<dbReference type="NCBIfam" id="TIGR04147">
    <property type="entry name" value="GGGPS_Halobact"/>
    <property type="match status" value="1"/>
</dbReference>
<keyword evidence="3" id="KW-0444">Lipid biosynthesis</keyword>
<evidence type="ECO:0000256" key="3">
    <source>
        <dbReference type="ARBA" id="ARBA00022516"/>
    </source>
</evidence>
<dbReference type="InterPro" id="IPR026417">
    <property type="entry name" value="GGGPS_halobacteria"/>
</dbReference>
<dbReference type="GO" id="GO:0047294">
    <property type="term" value="F:phosphoglycerol geranylgeranyltransferase activity"/>
    <property type="evidence" value="ECO:0007669"/>
    <property type="project" value="UniProtKB-EC"/>
</dbReference>
<dbReference type="EMBL" id="BAABKX010000013">
    <property type="protein sequence ID" value="GAA5054341.1"/>
    <property type="molecule type" value="Genomic_DNA"/>
</dbReference>
<dbReference type="Proteomes" id="UP001501729">
    <property type="component" value="Unassembled WGS sequence"/>
</dbReference>
<keyword evidence="6" id="KW-0460">Magnesium</keyword>
<dbReference type="InterPro" id="IPR039074">
    <property type="entry name" value="GGGP/HepGP_synthase_I"/>
</dbReference>
<dbReference type="GeneID" id="68616682"/>
<evidence type="ECO:0000256" key="6">
    <source>
        <dbReference type="ARBA" id="ARBA00022842"/>
    </source>
</evidence>
<keyword evidence="13" id="KW-1185">Reference proteome</keyword>
<evidence type="ECO:0000256" key="11">
    <source>
        <dbReference type="NCBIfam" id="TIGR04147"/>
    </source>
</evidence>
<dbReference type="Gene3D" id="3.20.20.390">
    <property type="entry name" value="FMN-linked oxidoreductases"/>
    <property type="match status" value="1"/>
</dbReference>
<dbReference type="RefSeq" id="WP_227778382.1">
    <property type="nucleotide sequence ID" value="NZ_BAABKX010000013.1"/>
</dbReference>
<gene>
    <name evidence="12" type="ORF">GCM10025751_32730</name>
</gene>
<reference evidence="12 13" key="1">
    <citation type="journal article" date="2019" name="Int. J. Syst. Evol. Microbiol.">
        <title>The Global Catalogue of Microorganisms (GCM) 10K type strain sequencing project: providing services to taxonomists for standard genome sequencing and annotation.</title>
        <authorList>
            <consortium name="The Broad Institute Genomics Platform"/>
            <consortium name="The Broad Institute Genome Sequencing Center for Infectious Disease"/>
            <person name="Wu L."/>
            <person name="Ma J."/>
        </authorList>
    </citation>
    <scope>NUCLEOTIDE SEQUENCE [LARGE SCALE GENOMIC DNA]</scope>
    <source>
        <strain evidence="12 13">JCM 17504</strain>
    </source>
</reference>
<keyword evidence="2" id="KW-0963">Cytoplasm</keyword>
<evidence type="ECO:0000256" key="2">
    <source>
        <dbReference type="ARBA" id="ARBA00022490"/>
    </source>
</evidence>
<dbReference type="PANTHER" id="PTHR40029:SF2">
    <property type="entry name" value="HEPTAPRENYLGLYCERYL PHOSPHATE SYNTHASE"/>
    <property type="match status" value="1"/>
</dbReference>
<dbReference type="NCBIfam" id="NF003199">
    <property type="entry name" value="PRK04169.1-3"/>
    <property type="match status" value="1"/>
</dbReference>
<comment type="caution">
    <text evidence="12">The sequence shown here is derived from an EMBL/GenBank/DDBJ whole genome shotgun (WGS) entry which is preliminary data.</text>
</comment>
<protein>
    <recommendedName>
        <fullName evidence="1 11">Phosphoglycerol geranylgeranyltransferase</fullName>
        <ecNumber evidence="1 11">2.5.1.41</ecNumber>
    </recommendedName>
</protein>
<dbReference type="GO" id="GO:0046872">
    <property type="term" value="F:metal ion binding"/>
    <property type="evidence" value="ECO:0007669"/>
    <property type="project" value="UniProtKB-KW"/>
</dbReference>
<organism evidence="12 13">
    <name type="scientific">Haladaptatus pallidirubidus</name>
    <dbReference type="NCBI Taxonomy" id="1008152"/>
    <lineage>
        <taxon>Archaea</taxon>
        <taxon>Methanobacteriati</taxon>
        <taxon>Methanobacteriota</taxon>
        <taxon>Stenosarchaea group</taxon>
        <taxon>Halobacteria</taxon>
        <taxon>Halobacteriales</taxon>
        <taxon>Haladaptataceae</taxon>
        <taxon>Haladaptatus</taxon>
    </lineage>
</organism>
<evidence type="ECO:0000256" key="7">
    <source>
        <dbReference type="ARBA" id="ARBA00023098"/>
    </source>
</evidence>
<evidence type="ECO:0000256" key="5">
    <source>
        <dbReference type="ARBA" id="ARBA00022723"/>
    </source>
</evidence>
<dbReference type="Pfam" id="PF01884">
    <property type="entry name" value="PcrB"/>
    <property type="match status" value="1"/>
</dbReference>
<accession>A0AAV3UJY1</accession>
<dbReference type="EC" id="2.5.1.41" evidence="1 11"/>
<dbReference type="CDD" id="cd02812">
    <property type="entry name" value="PcrB_like"/>
    <property type="match status" value="1"/>
</dbReference>
<keyword evidence="7" id="KW-0443">Lipid metabolism</keyword>
<dbReference type="GO" id="GO:0120536">
    <property type="term" value="F:heptaprenylglyceryl phosphate synthase activity"/>
    <property type="evidence" value="ECO:0007669"/>
    <property type="project" value="UniProtKB-ARBA"/>
</dbReference>